<dbReference type="EMBL" id="PHNJ01000004">
    <property type="protein sequence ID" value="TYL38707.1"/>
    <property type="molecule type" value="Genomic_DNA"/>
</dbReference>
<keyword evidence="2" id="KW-1185">Reference proteome</keyword>
<reference evidence="1" key="1">
    <citation type="submission" date="2017-11" db="EMBL/GenBank/DDBJ databases">
        <authorList>
            <person name="Kajale S.C."/>
            <person name="Sharma A."/>
        </authorList>
    </citation>
    <scope>NUCLEOTIDE SEQUENCE</scope>
    <source>
        <strain evidence="1">LS1_42</strain>
    </source>
</reference>
<dbReference type="Pfam" id="PF13582">
    <property type="entry name" value="Reprolysin_3"/>
    <property type="match status" value="1"/>
</dbReference>
<proteinExistence type="predicted"/>
<evidence type="ECO:0000313" key="2">
    <source>
        <dbReference type="Proteomes" id="UP000766904"/>
    </source>
</evidence>
<dbReference type="InterPro" id="IPR024079">
    <property type="entry name" value="MetalloPept_cat_dom_sf"/>
</dbReference>
<dbReference type="Proteomes" id="UP000766904">
    <property type="component" value="Unassembled WGS sequence"/>
</dbReference>
<dbReference type="SUPFAM" id="SSF55486">
    <property type="entry name" value="Metalloproteases ('zincins'), catalytic domain"/>
    <property type="match status" value="1"/>
</dbReference>
<dbReference type="AlphaFoldDB" id="A0A8J8TSM3"/>
<accession>A0A8J8TSM3</accession>
<organism evidence="1 2">
    <name type="scientific">Natronococcus pandeyae</name>
    <dbReference type="NCBI Taxonomy" id="2055836"/>
    <lineage>
        <taxon>Archaea</taxon>
        <taxon>Methanobacteriati</taxon>
        <taxon>Methanobacteriota</taxon>
        <taxon>Stenosarchaea group</taxon>
        <taxon>Halobacteria</taxon>
        <taxon>Halobacteriales</taxon>
        <taxon>Natrialbaceae</taxon>
        <taxon>Natronococcus</taxon>
    </lineage>
</organism>
<dbReference type="Gene3D" id="3.40.390.10">
    <property type="entry name" value="Collagenase (Catalytic Domain)"/>
    <property type="match status" value="1"/>
</dbReference>
<evidence type="ECO:0000313" key="1">
    <source>
        <dbReference type="EMBL" id="TYL38707.1"/>
    </source>
</evidence>
<sequence length="243" mass="26724">MKRRTFLKGMGTTAGGVVALDQGVRRIRTSKTITVAVYQTDELTSRFREAGQHSDTGQRLAEEAVNGILDPHFSSSLELEYETRTVPQHVASLPPTLSTFSDESREAGQSLVNWTGYNRQRSSVDTHILLSHHAEIGTGNGIASPAILPTCCEPVDRYGIAWMAAEPSALSREFVRQTIAHEIGHTIGLHHSHGTNIGSDRSVMLTRSYAQRVGRNLFGERICPAGSRVSELNDEISEHHLRV</sequence>
<comment type="caution">
    <text evidence="1">The sequence shown here is derived from an EMBL/GenBank/DDBJ whole genome shotgun (WGS) entry which is preliminary data.</text>
</comment>
<dbReference type="GO" id="GO:0008237">
    <property type="term" value="F:metallopeptidase activity"/>
    <property type="evidence" value="ECO:0007669"/>
    <property type="project" value="InterPro"/>
</dbReference>
<protein>
    <submittedName>
        <fullName evidence="1">Uncharacterized protein</fullName>
    </submittedName>
</protein>
<dbReference type="OrthoDB" id="203247at2157"/>
<name>A0A8J8TSM3_9EURY</name>
<gene>
    <name evidence="1" type="ORF">CV102_09315</name>
</gene>